<feature type="chain" id="PRO_5035718097" description="Secreted protein" evidence="1">
    <location>
        <begin position="16"/>
        <end position="100"/>
    </location>
</feature>
<organism evidence="2 3">
    <name type="scientific">Panicum virgatum</name>
    <name type="common">Blackwell switchgrass</name>
    <dbReference type="NCBI Taxonomy" id="38727"/>
    <lineage>
        <taxon>Eukaryota</taxon>
        <taxon>Viridiplantae</taxon>
        <taxon>Streptophyta</taxon>
        <taxon>Embryophyta</taxon>
        <taxon>Tracheophyta</taxon>
        <taxon>Spermatophyta</taxon>
        <taxon>Magnoliopsida</taxon>
        <taxon>Liliopsida</taxon>
        <taxon>Poales</taxon>
        <taxon>Poaceae</taxon>
        <taxon>PACMAD clade</taxon>
        <taxon>Panicoideae</taxon>
        <taxon>Panicodae</taxon>
        <taxon>Paniceae</taxon>
        <taxon>Panicinae</taxon>
        <taxon>Panicum</taxon>
        <taxon>Panicum sect. Hiantes</taxon>
    </lineage>
</organism>
<keyword evidence="1" id="KW-0732">Signal</keyword>
<reference evidence="2" key="1">
    <citation type="submission" date="2020-05" db="EMBL/GenBank/DDBJ databases">
        <title>WGS assembly of Panicum virgatum.</title>
        <authorList>
            <person name="Lovell J.T."/>
            <person name="Jenkins J."/>
            <person name="Shu S."/>
            <person name="Juenger T.E."/>
            <person name="Schmutz J."/>
        </authorList>
    </citation>
    <scope>NUCLEOTIDE SEQUENCE</scope>
    <source>
        <strain evidence="2">AP13</strain>
    </source>
</reference>
<gene>
    <name evidence="2" type="ORF">PVAP13_3KG237900</name>
</gene>
<evidence type="ECO:0008006" key="4">
    <source>
        <dbReference type="Google" id="ProtNLM"/>
    </source>
</evidence>
<evidence type="ECO:0000313" key="3">
    <source>
        <dbReference type="Proteomes" id="UP000823388"/>
    </source>
</evidence>
<evidence type="ECO:0000256" key="1">
    <source>
        <dbReference type="SAM" id="SignalP"/>
    </source>
</evidence>
<dbReference type="EMBL" id="CM029041">
    <property type="protein sequence ID" value="KAG2628641.1"/>
    <property type="molecule type" value="Genomic_DNA"/>
</dbReference>
<keyword evidence="3" id="KW-1185">Reference proteome</keyword>
<dbReference type="AlphaFoldDB" id="A0A8T0UWE1"/>
<dbReference type="Proteomes" id="UP000823388">
    <property type="component" value="Chromosome 3K"/>
</dbReference>
<sequence>MLLSFLFFLSQIVRRSPTTPFIFLAPTPPDARTLQHLCECLGACRGPGRCTGATCVVLMRRGSVLLPPPLMPRAPHTSGPCSAAAVASPRPVRPCGAEVA</sequence>
<comment type="caution">
    <text evidence="2">The sequence shown here is derived from an EMBL/GenBank/DDBJ whole genome shotgun (WGS) entry which is preliminary data.</text>
</comment>
<accession>A0A8T0UWE1</accession>
<protein>
    <recommendedName>
        <fullName evidence="4">Secreted protein</fullName>
    </recommendedName>
</protein>
<proteinExistence type="predicted"/>
<name>A0A8T0UWE1_PANVG</name>
<evidence type="ECO:0000313" key="2">
    <source>
        <dbReference type="EMBL" id="KAG2628641.1"/>
    </source>
</evidence>
<feature type="signal peptide" evidence="1">
    <location>
        <begin position="1"/>
        <end position="15"/>
    </location>
</feature>